<dbReference type="OrthoDB" id="5341582at2759"/>
<name>A0A178D246_9EURO</name>
<organism evidence="3 4">
    <name type="scientific">Fonsecaea nubica</name>
    <dbReference type="NCBI Taxonomy" id="856822"/>
    <lineage>
        <taxon>Eukaryota</taxon>
        <taxon>Fungi</taxon>
        <taxon>Dikarya</taxon>
        <taxon>Ascomycota</taxon>
        <taxon>Pezizomycotina</taxon>
        <taxon>Eurotiomycetes</taxon>
        <taxon>Chaetothyriomycetidae</taxon>
        <taxon>Chaetothyriales</taxon>
        <taxon>Herpotrichiellaceae</taxon>
        <taxon>Fonsecaea</taxon>
    </lineage>
</organism>
<dbReference type="InterPro" id="IPR046529">
    <property type="entry name" value="DUF6594"/>
</dbReference>
<dbReference type="PANTHER" id="PTHR34502">
    <property type="entry name" value="DUF6594 DOMAIN-CONTAINING PROTEIN-RELATED"/>
    <property type="match status" value="1"/>
</dbReference>
<keyword evidence="1" id="KW-1133">Transmembrane helix</keyword>
<keyword evidence="1" id="KW-0812">Transmembrane</keyword>
<evidence type="ECO:0000259" key="2">
    <source>
        <dbReference type="Pfam" id="PF20237"/>
    </source>
</evidence>
<dbReference type="AlphaFoldDB" id="A0A178D246"/>
<dbReference type="GeneID" id="34588740"/>
<comment type="caution">
    <text evidence="3">The sequence shown here is derived from an EMBL/GenBank/DDBJ whole genome shotgun (WGS) entry which is preliminary data.</text>
</comment>
<reference evidence="3 4" key="1">
    <citation type="submission" date="2016-03" db="EMBL/GenBank/DDBJ databases">
        <title>The draft genome sequence of Fonsecaea nubica causative agent of cutaneous subcutaneous infection in human host.</title>
        <authorList>
            <person name="Costa F."/>
            <person name="Sybren D.H."/>
            <person name="Raittz R.T."/>
            <person name="Weiss V.A."/>
            <person name="Leao A.C."/>
            <person name="Gomes R."/>
            <person name="De Souza E.M."/>
            <person name="Pedrosa F.O."/>
            <person name="Steffens M.B."/>
            <person name="Bombassaro A."/>
            <person name="Tadra-Sfeir M.Z."/>
            <person name="Moreno L.F."/>
            <person name="Najafzadeh M.J."/>
            <person name="Felipe M.S."/>
            <person name="Teixeira M."/>
            <person name="Sun J."/>
            <person name="Xi L."/>
            <person name="Castro M.A."/>
            <person name="Vicente V.A."/>
        </authorList>
    </citation>
    <scope>NUCLEOTIDE SEQUENCE [LARGE SCALE GENOMIC DNA]</scope>
    <source>
        <strain evidence="3 4">CBS 269.64</strain>
    </source>
</reference>
<feature type="domain" description="DUF6594" evidence="2">
    <location>
        <begin position="40"/>
        <end position="303"/>
    </location>
</feature>
<protein>
    <recommendedName>
        <fullName evidence="2">DUF6594 domain-containing protein</fullName>
    </recommendedName>
</protein>
<keyword evidence="4" id="KW-1185">Reference proteome</keyword>
<evidence type="ECO:0000256" key="1">
    <source>
        <dbReference type="SAM" id="Phobius"/>
    </source>
</evidence>
<evidence type="ECO:0000313" key="3">
    <source>
        <dbReference type="EMBL" id="OAL35473.1"/>
    </source>
</evidence>
<feature type="transmembrane region" description="Helical" evidence="1">
    <location>
        <begin position="291"/>
        <end position="312"/>
    </location>
</feature>
<keyword evidence="1" id="KW-0472">Membrane</keyword>
<dbReference type="RefSeq" id="XP_022500485.1">
    <property type="nucleotide sequence ID" value="XM_022643617.1"/>
</dbReference>
<accession>A0A178D246</accession>
<dbReference type="PANTHER" id="PTHR34502:SF5">
    <property type="entry name" value="DUF6594 DOMAIN-CONTAINING PROTEIN"/>
    <property type="match status" value="1"/>
</dbReference>
<evidence type="ECO:0000313" key="4">
    <source>
        <dbReference type="Proteomes" id="UP000185904"/>
    </source>
</evidence>
<dbReference type="Pfam" id="PF20237">
    <property type="entry name" value="DUF6594"/>
    <property type="match status" value="1"/>
</dbReference>
<dbReference type="EMBL" id="LVCJ01000030">
    <property type="protein sequence ID" value="OAL35473.1"/>
    <property type="molecule type" value="Genomic_DNA"/>
</dbReference>
<feature type="transmembrane region" description="Helical" evidence="1">
    <location>
        <begin position="239"/>
        <end position="260"/>
    </location>
</feature>
<sequence length="315" mass="35424">MNGMGSILTGWLQRLSLSLRHNTKAEDLPDRQIEDYPLGYPRFSTLVATHNAFHIYRRFSTLRARLLLLKQDKLATLEKQLEMVDHQETNPLFLASCRRDKNVEREAILSRIDTALVDYGKSTPCFAEKGVYGLDSMIERSRQILSLDPAKTRDISSLNHWVEGNACLARDETAYLLRPRDLVSIAPLPDDAVARVESWLADRLMHYWKDFRELPFHNVSRDPNVYICTSSALTRATRFLIAVLLILVLLIPMVICSAQKNMTARIVVVGVAASLFIAIVSVIIKARSIEIFMAGATYATILVVFVAGTNAGSNF</sequence>
<feature type="transmembrane region" description="Helical" evidence="1">
    <location>
        <begin position="266"/>
        <end position="284"/>
    </location>
</feature>
<gene>
    <name evidence="3" type="ORF">AYO20_05323</name>
</gene>
<proteinExistence type="predicted"/>
<dbReference type="Proteomes" id="UP000185904">
    <property type="component" value="Unassembled WGS sequence"/>
</dbReference>